<dbReference type="SUPFAM" id="SSF47188">
    <property type="entry name" value="Hemerythrin-like"/>
    <property type="match status" value="1"/>
</dbReference>
<dbReference type="OrthoDB" id="5296936at2"/>
<dbReference type="RefSeq" id="WP_092938075.1">
    <property type="nucleotide sequence ID" value="NZ_FONX01000002.1"/>
</dbReference>
<organism evidence="6 7">
    <name type="scientific">Paracidovorax wautersii</name>
    <dbReference type="NCBI Taxonomy" id="1177982"/>
    <lineage>
        <taxon>Bacteria</taxon>
        <taxon>Pseudomonadati</taxon>
        <taxon>Pseudomonadota</taxon>
        <taxon>Betaproteobacteria</taxon>
        <taxon>Burkholderiales</taxon>
        <taxon>Comamonadaceae</taxon>
        <taxon>Paracidovorax</taxon>
    </lineage>
</organism>
<dbReference type="STRING" id="1177982.SAMN04489711_102452"/>
<evidence type="ECO:0000256" key="1">
    <source>
        <dbReference type="ARBA" id="ARBA00010587"/>
    </source>
</evidence>
<protein>
    <submittedName>
        <fullName evidence="6">Hemerythrin-like metal-binding domain protein</fullName>
    </submittedName>
</protein>
<dbReference type="Proteomes" id="UP000199119">
    <property type="component" value="Unassembled WGS sequence"/>
</dbReference>
<comment type="similarity">
    <text evidence="1">Belongs to the hemerythrin family.</text>
</comment>
<dbReference type="EMBL" id="FONX01000002">
    <property type="protein sequence ID" value="SFE51888.1"/>
    <property type="molecule type" value="Genomic_DNA"/>
</dbReference>
<proteinExistence type="inferred from homology"/>
<evidence type="ECO:0000256" key="2">
    <source>
        <dbReference type="ARBA" id="ARBA00022723"/>
    </source>
</evidence>
<evidence type="ECO:0000256" key="4">
    <source>
        <dbReference type="SAM" id="MobiDB-lite"/>
    </source>
</evidence>
<dbReference type="InterPro" id="IPR012827">
    <property type="entry name" value="Hemerythrin_metal-bd"/>
</dbReference>
<evidence type="ECO:0000313" key="7">
    <source>
        <dbReference type="Proteomes" id="UP000199119"/>
    </source>
</evidence>
<dbReference type="InterPro" id="IPR035938">
    <property type="entry name" value="Hemerythrin-like_sf"/>
</dbReference>
<dbReference type="GO" id="GO:0046872">
    <property type="term" value="F:metal ion binding"/>
    <property type="evidence" value="ECO:0007669"/>
    <property type="project" value="UniProtKB-KW"/>
</dbReference>
<dbReference type="Pfam" id="PF01814">
    <property type="entry name" value="Hemerythrin"/>
    <property type="match status" value="1"/>
</dbReference>
<sequence length="181" mass="19206">MAGLEWSDGLALDLPLMDTTHQEFVALLAAVQEADDAALLPAWHALVVHTVAHFGQEDRWMQSTRFASGNCHSMQHRVILQVLGEGTERAEKHGELNVLRAMASELAIWFPQHTQSMDAALALHLRRVGFDPVTGVVAAPAELPETLIEGCGGACSSGSGGDEAHHRAGAAGTAHHDAVPA</sequence>
<keyword evidence="7" id="KW-1185">Reference proteome</keyword>
<reference evidence="7" key="1">
    <citation type="submission" date="2016-10" db="EMBL/GenBank/DDBJ databases">
        <authorList>
            <person name="Varghese N."/>
            <person name="Submissions S."/>
        </authorList>
    </citation>
    <scope>NUCLEOTIDE SEQUENCE [LARGE SCALE GENOMIC DNA]</scope>
    <source>
        <strain evidence="7">DSM 27981</strain>
    </source>
</reference>
<evidence type="ECO:0000256" key="3">
    <source>
        <dbReference type="ARBA" id="ARBA00023004"/>
    </source>
</evidence>
<dbReference type="InterPro" id="IPR012312">
    <property type="entry name" value="Hemerythrin-like"/>
</dbReference>
<dbReference type="CDD" id="cd12107">
    <property type="entry name" value="Hemerythrin"/>
    <property type="match status" value="1"/>
</dbReference>
<dbReference type="Gene3D" id="1.20.120.50">
    <property type="entry name" value="Hemerythrin-like"/>
    <property type="match status" value="1"/>
</dbReference>
<keyword evidence="3" id="KW-0408">Iron</keyword>
<dbReference type="NCBIfam" id="TIGR02481">
    <property type="entry name" value="hemeryth_dom"/>
    <property type="match status" value="1"/>
</dbReference>
<evidence type="ECO:0000313" key="6">
    <source>
        <dbReference type="EMBL" id="SFE51888.1"/>
    </source>
</evidence>
<feature type="domain" description="Hemerythrin-like" evidence="5">
    <location>
        <begin position="16"/>
        <end position="119"/>
    </location>
</feature>
<accession>A0A1I2B7J3</accession>
<keyword evidence="2" id="KW-0479">Metal-binding</keyword>
<gene>
    <name evidence="6" type="ORF">SAMN04489711_102452</name>
</gene>
<feature type="region of interest" description="Disordered" evidence="4">
    <location>
        <begin position="158"/>
        <end position="181"/>
    </location>
</feature>
<name>A0A1I2B7J3_9BURK</name>
<dbReference type="AlphaFoldDB" id="A0A1I2B7J3"/>
<evidence type="ECO:0000259" key="5">
    <source>
        <dbReference type="Pfam" id="PF01814"/>
    </source>
</evidence>